<dbReference type="Proteomes" id="UP000722989">
    <property type="component" value="Unassembled WGS sequence"/>
</dbReference>
<evidence type="ECO:0000313" key="2">
    <source>
        <dbReference type="EMBL" id="NJC68504.1"/>
    </source>
</evidence>
<keyword evidence="3" id="KW-1185">Reference proteome</keyword>
<sequence length="222" mass="21543">MRAYSYLAATVVAALLTAAAAVPASAATTSVLTTGDADGGAIAVGDVLQATLKSGTNASLATASGGSTGVTCSTSSFGATVDSNPATPGTATETTTDQTFGGCTSNVFGTTGVKSVTVNNLPYVTSVDSGTGAVRVTGGSAGPIQTTLVLNSLLGTITCVYQADGNALTGTASNADFSLTFVNQKFTKVSGSGVCAANGFFTATYAPVQDTSVAGTPGVFVN</sequence>
<feature type="signal peptide" evidence="1">
    <location>
        <begin position="1"/>
        <end position="26"/>
    </location>
</feature>
<name>A0ABX0XR76_9ACTN</name>
<organism evidence="2 3">
    <name type="scientific">Planosporangium thailandense</name>
    <dbReference type="NCBI Taxonomy" id="765197"/>
    <lineage>
        <taxon>Bacteria</taxon>
        <taxon>Bacillati</taxon>
        <taxon>Actinomycetota</taxon>
        <taxon>Actinomycetes</taxon>
        <taxon>Micromonosporales</taxon>
        <taxon>Micromonosporaceae</taxon>
        <taxon>Planosporangium</taxon>
    </lineage>
</organism>
<proteinExistence type="predicted"/>
<protein>
    <submittedName>
        <fullName evidence="2">Tat pathway signal sequence domain protein</fullName>
    </submittedName>
</protein>
<evidence type="ECO:0000256" key="1">
    <source>
        <dbReference type="SAM" id="SignalP"/>
    </source>
</evidence>
<evidence type="ECO:0000313" key="3">
    <source>
        <dbReference type="Proteomes" id="UP000722989"/>
    </source>
</evidence>
<keyword evidence="1" id="KW-0732">Signal</keyword>
<accession>A0ABX0XR76</accession>
<comment type="caution">
    <text evidence="2">The sequence shown here is derived from an EMBL/GenBank/DDBJ whole genome shotgun (WGS) entry which is preliminary data.</text>
</comment>
<feature type="chain" id="PRO_5047308062" evidence="1">
    <location>
        <begin position="27"/>
        <end position="222"/>
    </location>
</feature>
<gene>
    <name evidence="2" type="ORF">HC031_02010</name>
</gene>
<reference evidence="2 3" key="1">
    <citation type="submission" date="2020-03" db="EMBL/GenBank/DDBJ databases">
        <title>WGS of the type strain of Planosporangium spp.</title>
        <authorList>
            <person name="Thawai C."/>
        </authorList>
    </citation>
    <scope>NUCLEOTIDE SEQUENCE [LARGE SCALE GENOMIC DNA]</scope>
    <source>
        <strain evidence="2 3">TBRC 5610</strain>
    </source>
</reference>
<dbReference type="EMBL" id="JAATVY010000001">
    <property type="protein sequence ID" value="NJC68504.1"/>
    <property type="molecule type" value="Genomic_DNA"/>
</dbReference>